<feature type="compositionally biased region" description="Basic and acidic residues" evidence="4">
    <location>
        <begin position="386"/>
        <end position="426"/>
    </location>
</feature>
<reference evidence="6" key="1">
    <citation type="journal article" date="2022" name="Int. J. Mol. Sci.">
        <title>Draft Genome of Tanacetum Coccineum: Genomic Comparison of Closely Related Tanacetum-Family Plants.</title>
        <authorList>
            <person name="Yamashiro T."/>
            <person name="Shiraishi A."/>
            <person name="Nakayama K."/>
            <person name="Satake H."/>
        </authorList>
    </citation>
    <scope>NUCLEOTIDE SEQUENCE</scope>
</reference>
<dbReference type="Gene3D" id="4.10.60.10">
    <property type="entry name" value="Zinc finger, CCHC-type"/>
    <property type="match status" value="1"/>
</dbReference>
<dbReference type="PROSITE" id="PS50158">
    <property type="entry name" value="ZF_CCHC"/>
    <property type="match status" value="1"/>
</dbReference>
<dbReference type="Proteomes" id="UP001151760">
    <property type="component" value="Unassembled WGS sequence"/>
</dbReference>
<dbReference type="SMART" id="SM00343">
    <property type="entry name" value="ZnF_C2HC"/>
    <property type="match status" value="1"/>
</dbReference>
<evidence type="ECO:0000259" key="5">
    <source>
        <dbReference type="PROSITE" id="PS50158"/>
    </source>
</evidence>
<keyword evidence="1" id="KW-0479">Metal-binding</keyword>
<dbReference type="InterPro" id="IPR036875">
    <property type="entry name" value="Znf_CCHC_sf"/>
</dbReference>
<dbReference type="PANTHER" id="PTHR42648:SF20">
    <property type="entry name" value="RNA-DIRECTED DNA POLYMERASE"/>
    <property type="match status" value="1"/>
</dbReference>
<dbReference type="InterPro" id="IPR039537">
    <property type="entry name" value="Retrotran_Ty1/copia-like"/>
</dbReference>
<dbReference type="PANTHER" id="PTHR42648">
    <property type="entry name" value="TRANSPOSASE, PUTATIVE-RELATED"/>
    <property type="match status" value="1"/>
</dbReference>
<evidence type="ECO:0000313" key="7">
    <source>
        <dbReference type="Proteomes" id="UP001151760"/>
    </source>
</evidence>
<evidence type="ECO:0000313" key="6">
    <source>
        <dbReference type="EMBL" id="GJT02072.1"/>
    </source>
</evidence>
<accession>A0ABQ5AJZ0</accession>
<evidence type="ECO:0000256" key="1">
    <source>
        <dbReference type="ARBA" id="ARBA00022723"/>
    </source>
</evidence>
<reference evidence="6" key="2">
    <citation type="submission" date="2022-01" db="EMBL/GenBank/DDBJ databases">
        <authorList>
            <person name="Yamashiro T."/>
            <person name="Shiraishi A."/>
            <person name="Satake H."/>
            <person name="Nakayama K."/>
        </authorList>
    </citation>
    <scope>NUCLEOTIDE SEQUENCE</scope>
</reference>
<sequence>MINSMLITSRAPHSLWGKACLDANTILNKIPHKKSDKSPYHLWKGKKPSNKRMKVWDFLEKVQIPLVKRTKLRPKTVDCVYLGPAKNSVAHRFLVYKSNVEDISNNTIIEYVLQENVKPRRSKRAKVNKDFGPDYMMYIVNEEPQTYKAAMESSEAPYWKEVIHSHKWIFKKKLRPDGAIEKYKARLVAKGYRQKEGQYFFDTYSPVTRITSIRTLIVISTIHNLIIHQMDVKTAFLNGKLDEEIYMQQPEGLLSKVKSIGTNMDVINQTKKMLHSSFNMKHMGEPKVILGIRIQKNSIGYILTQSHYIEKTLKKFRHYDDRPAVTPFDPKAQLKKNKGQNFKTIKLEEIIGKLKTYEERIQMRTGSQEDNGEKLLLTRQGNYKNYNDKRRNDDLTQGRDRGRFARDSGNEDSYDRRRRNSRDQNYHKRDIREVECYNCHESGHYAKDCPKPNRRQEALNLMEEDLEPVLLMVTSLEETD</sequence>
<keyword evidence="3" id="KW-0863">Zinc-finger</keyword>
<dbReference type="InterPro" id="IPR013103">
    <property type="entry name" value="RVT_2"/>
</dbReference>
<keyword evidence="2" id="KW-0378">Hydrolase</keyword>
<dbReference type="EMBL" id="BQNB010012320">
    <property type="protein sequence ID" value="GJT02072.1"/>
    <property type="molecule type" value="Genomic_DNA"/>
</dbReference>
<name>A0ABQ5AJZ0_9ASTR</name>
<keyword evidence="3" id="KW-0862">Zinc</keyword>
<comment type="caution">
    <text evidence="6">The sequence shown here is derived from an EMBL/GenBank/DDBJ whole genome shotgun (WGS) entry which is preliminary data.</text>
</comment>
<proteinExistence type="predicted"/>
<evidence type="ECO:0000256" key="3">
    <source>
        <dbReference type="PROSITE-ProRule" id="PRU00047"/>
    </source>
</evidence>
<gene>
    <name evidence="6" type="ORF">Tco_0823241</name>
</gene>
<dbReference type="Pfam" id="PF00098">
    <property type="entry name" value="zf-CCHC"/>
    <property type="match status" value="1"/>
</dbReference>
<dbReference type="Pfam" id="PF07727">
    <property type="entry name" value="RVT_2"/>
    <property type="match status" value="2"/>
</dbReference>
<evidence type="ECO:0000256" key="4">
    <source>
        <dbReference type="SAM" id="MobiDB-lite"/>
    </source>
</evidence>
<evidence type="ECO:0000256" key="2">
    <source>
        <dbReference type="ARBA" id="ARBA00022801"/>
    </source>
</evidence>
<dbReference type="SUPFAM" id="SSF57756">
    <property type="entry name" value="Retrovirus zinc finger-like domains"/>
    <property type="match status" value="1"/>
</dbReference>
<feature type="domain" description="CCHC-type" evidence="5">
    <location>
        <begin position="436"/>
        <end position="451"/>
    </location>
</feature>
<keyword evidence="7" id="KW-1185">Reference proteome</keyword>
<organism evidence="6 7">
    <name type="scientific">Tanacetum coccineum</name>
    <dbReference type="NCBI Taxonomy" id="301880"/>
    <lineage>
        <taxon>Eukaryota</taxon>
        <taxon>Viridiplantae</taxon>
        <taxon>Streptophyta</taxon>
        <taxon>Embryophyta</taxon>
        <taxon>Tracheophyta</taxon>
        <taxon>Spermatophyta</taxon>
        <taxon>Magnoliopsida</taxon>
        <taxon>eudicotyledons</taxon>
        <taxon>Gunneridae</taxon>
        <taxon>Pentapetalae</taxon>
        <taxon>asterids</taxon>
        <taxon>campanulids</taxon>
        <taxon>Asterales</taxon>
        <taxon>Asteraceae</taxon>
        <taxon>Asteroideae</taxon>
        <taxon>Anthemideae</taxon>
        <taxon>Anthemidinae</taxon>
        <taxon>Tanacetum</taxon>
    </lineage>
</organism>
<dbReference type="InterPro" id="IPR001878">
    <property type="entry name" value="Znf_CCHC"/>
</dbReference>
<protein>
    <submittedName>
        <fullName evidence="6">DNA polymerase zeta catalytic subunit-like protein</fullName>
    </submittedName>
</protein>
<feature type="region of interest" description="Disordered" evidence="4">
    <location>
        <begin position="380"/>
        <end position="426"/>
    </location>
</feature>